<feature type="modified residue" description="4-aspartylphosphate" evidence="4">
    <location>
        <position position="55"/>
    </location>
</feature>
<reference evidence="10 11" key="1">
    <citation type="submission" date="2019-11" db="EMBL/GenBank/DDBJ databases">
        <title>Comparative genomics of hydrocarbon-degrading Desulfosarcina strains.</title>
        <authorList>
            <person name="Watanabe M."/>
            <person name="Kojima H."/>
            <person name="Fukui M."/>
        </authorList>
    </citation>
    <scope>NUCLEOTIDE SEQUENCE [LARGE SCALE GENOMIC DNA]</scope>
    <source>
        <strain evidence="10 11">28bB2T</strain>
    </source>
</reference>
<evidence type="ECO:0000256" key="3">
    <source>
        <dbReference type="ARBA" id="ARBA00022553"/>
    </source>
</evidence>
<feature type="domain" description="Histidine kinase" evidence="6">
    <location>
        <begin position="592"/>
        <end position="815"/>
    </location>
</feature>
<evidence type="ECO:0000313" key="10">
    <source>
        <dbReference type="EMBL" id="BBO82373.1"/>
    </source>
</evidence>
<dbReference type="PANTHER" id="PTHR43065:SF42">
    <property type="entry name" value="TWO-COMPONENT SENSOR PPRA"/>
    <property type="match status" value="1"/>
</dbReference>
<dbReference type="NCBIfam" id="TIGR00229">
    <property type="entry name" value="sensory_box"/>
    <property type="match status" value="1"/>
</dbReference>
<dbReference type="InterPro" id="IPR000014">
    <property type="entry name" value="PAS"/>
</dbReference>
<dbReference type="Gene3D" id="3.30.565.10">
    <property type="entry name" value="Histidine kinase-like ATPase, C-terminal domain"/>
    <property type="match status" value="1"/>
</dbReference>
<dbReference type="SUPFAM" id="SSF55874">
    <property type="entry name" value="ATPase domain of HSP90 chaperone/DNA topoisomerase II/histidine kinase"/>
    <property type="match status" value="1"/>
</dbReference>
<dbReference type="PRINTS" id="PR00344">
    <property type="entry name" value="BCTRLSENSOR"/>
</dbReference>
<dbReference type="InterPro" id="IPR003661">
    <property type="entry name" value="HisK_dim/P_dom"/>
</dbReference>
<dbReference type="SMART" id="SM00448">
    <property type="entry name" value="REC"/>
    <property type="match status" value="2"/>
</dbReference>
<evidence type="ECO:0000256" key="1">
    <source>
        <dbReference type="ARBA" id="ARBA00000085"/>
    </source>
</evidence>
<dbReference type="Gene3D" id="3.30.450.40">
    <property type="match status" value="1"/>
</dbReference>
<dbReference type="Pfam" id="PF08448">
    <property type="entry name" value="PAS_4"/>
    <property type="match status" value="1"/>
</dbReference>
<feature type="modified residue" description="4-aspartylphosphate" evidence="4">
    <location>
        <position position="887"/>
    </location>
</feature>
<comment type="catalytic activity">
    <reaction evidence="1">
        <text>ATP + protein L-histidine = ADP + protein N-phospho-L-histidine.</text>
        <dbReference type="EC" id="2.7.13.3"/>
    </reaction>
</comment>
<sequence length="955" mass="105941">MTEKQKILIVDDKTENLMALKQVLKELDADIVEASSGNQALAATLDHRFAVAILDVMMPVMDGYELAEFLRGDDNTRVIPIIFVTASFADELHIFKGYEAGGIDYIVKPFDGKVLLGKVKIFLELDRYRRELQQHREQLEIQVEERTVELKARAKEMHCLYELTTLLAESRNAIEGTLAAAVKIIPSGWRYPDSVYCRITVDGHTVITPNFKNTPWKHSADIVLTEGIAGEVTIGYLEEKNTRDDDPLLEEERRLLEEIARKLSLWIDGERAKARQKHLDAVLRSIRGVNRLIVHEKRKDHLIHEICKNLIASRGFQGTWVLLADGPPAESAVACGGLAEEQMQHLSAMVRKGRIPACCRREQSSEQVIISDAATGRCKGCPLINTQAGNAAMTVGLIHNNHHYGWMSVYLPVAFATDPQEISLFMEIAGDISFALHGMAVEAQRKRSERTLMAIFQSASDGILMADAETGRFVLGNDAIGTMLGCSTEAIKDLSLEDIHPAESMDHVRTQFDRQVRGEITLAEALPVQSRNGNVFLADVSTAPLDLDGHRHLLGIFRDITQRKKAEEEQEKLQSQLAQAQKMESVGRLAGGVAHDYNNILSVIIGYSEMALDKVHPNEALYGDLQEILSAAMRSKDITRQLLAFARKQAITPEVLDLNDSVESMLKILRRLIGEDIHLSWLPGDGLWPVMMDPSQVDQILANLCVNARDAIANVGNISIETGTVTVDTSYCRGHAEARPGDFVLLSVSDDGCGMDHETLSKIFEPFFTTKGLGKGTGLGLSTVYGIVKQNNGFVNVYSEPDQGTAFRIYLPRHEGEISEKRLTDTTEIPRGKEETVLLVEDDVSILKLARQVLSEFNYNVLSASSPGEALQLAKDHADEIALLITDVVMPEMNGRELAERIQTLCPSLSCLYMSGYTADVIALRGILNQEFIFLQKPFSKSELAIKTRAALEKH</sequence>
<dbReference type="SUPFAM" id="SSF52172">
    <property type="entry name" value="CheY-like"/>
    <property type="match status" value="2"/>
</dbReference>
<dbReference type="Pfam" id="PF00072">
    <property type="entry name" value="Response_reg"/>
    <property type="match status" value="2"/>
</dbReference>
<keyword evidence="5" id="KW-0175">Coiled coil</keyword>
<dbReference type="CDD" id="cd00130">
    <property type="entry name" value="PAS"/>
    <property type="match status" value="1"/>
</dbReference>
<dbReference type="Proteomes" id="UP000425960">
    <property type="component" value="Chromosome"/>
</dbReference>
<dbReference type="CDD" id="cd00082">
    <property type="entry name" value="HisKA"/>
    <property type="match status" value="1"/>
</dbReference>
<feature type="coiled-coil region" evidence="5">
    <location>
        <begin position="118"/>
        <end position="149"/>
    </location>
</feature>
<dbReference type="PROSITE" id="PS50112">
    <property type="entry name" value="PAS"/>
    <property type="match status" value="1"/>
</dbReference>
<dbReference type="Pfam" id="PF00512">
    <property type="entry name" value="HisKA"/>
    <property type="match status" value="1"/>
</dbReference>
<dbReference type="GO" id="GO:0000155">
    <property type="term" value="F:phosphorelay sensor kinase activity"/>
    <property type="evidence" value="ECO:0007669"/>
    <property type="project" value="InterPro"/>
</dbReference>
<organism evidence="10 11">
    <name type="scientific">Desulfosarcina ovata subsp. sediminis</name>
    <dbReference type="NCBI Taxonomy" id="885957"/>
    <lineage>
        <taxon>Bacteria</taxon>
        <taxon>Pseudomonadati</taxon>
        <taxon>Thermodesulfobacteriota</taxon>
        <taxon>Desulfobacteria</taxon>
        <taxon>Desulfobacterales</taxon>
        <taxon>Desulfosarcinaceae</taxon>
        <taxon>Desulfosarcina</taxon>
    </lineage>
</organism>
<gene>
    <name evidence="10" type="ORF">DSCO28_29390</name>
</gene>
<dbReference type="SMART" id="SM00091">
    <property type="entry name" value="PAS"/>
    <property type="match status" value="1"/>
</dbReference>
<feature type="domain" description="Response regulatory" evidence="7">
    <location>
        <begin position="836"/>
        <end position="952"/>
    </location>
</feature>
<dbReference type="PROSITE" id="PS50109">
    <property type="entry name" value="HIS_KIN"/>
    <property type="match status" value="1"/>
</dbReference>
<dbReference type="Gene3D" id="1.10.287.130">
    <property type="match status" value="1"/>
</dbReference>
<dbReference type="InterPro" id="IPR005467">
    <property type="entry name" value="His_kinase_dom"/>
</dbReference>
<keyword evidence="3 4" id="KW-0597">Phosphoprotein</keyword>
<dbReference type="Gene3D" id="3.40.50.2300">
    <property type="match status" value="2"/>
</dbReference>
<dbReference type="SUPFAM" id="SSF55781">
    <property type="entry name" value="GAF domain-like"/>
    <property type="match status" value="1"/>
</dbReference>
<evidence type="ECO:0000259" key="6">
    <source>
        <dbReference type="PROSITE" id="PS50109"/>
    </source>
</evidence>
<evidence type="ECO:0000256" key="4">
    <source>
        <dbReference type="PROSITE-ProRule" id="PRU00169"/>
    </source>
</evidence>
<dbReference type="PROSITE" id="PS50110">
    <property type="entry name" value="RESPONSE_REGULATORY"/>
    <property type="match status" value="2"/>
</dbReference>
<dbReference type="InterPro" id="IPR035965">
    <property type="entry name" value="PAS-like_dom_sf"/>
</dbReference>
<evidence type="ECO:0000313" key="11">
    <source>
        <dbReference type="Proteomes" id="UP000425960"/>
    </source>
</evidence>
<dbReference type="PANTHER" id="PTHR43065">
    <property type="entry name" value="SENSOR HISTIDINE KINASE"/>
    <property type="match status" value="1"/>
</dbReference>
<dbReference type="AlphaFoldDB" id="A0A5K7ZRP8"/>
<dbReference type="SMART" id="SM00388">
    <property type="entry name" value="HisKA"/>
    <property type="match status" value="1"/>
</dbReference>
<accession>A0A5K7ZRP8</accession>
<dbReference type="InterPro" id="IPR013656">
    <property type="entry name" value="PAS_4"/>
</dbReference>
<feature type="domain" description="Response regulatory" evidence="7">
    <location>
        <begin position="6"/>
        <end position="123"/>
    </location>
</feature>
<evidence type="ECO:0000259" key="8">
    <source>
        <dbReference type="PROSITE" id="PS50112"/>
    </source>
</evidence>
<dbReference type="SMART" id="SM00387">
    <property type="entry name" value="HATPase_c"/>
    <property type="match status" value="1"/>
</dbReference>
<dbReference type="PROSITE" id="PS50113">
    <property type="entry name" value="PAC"/>
    <property type="match status" value="1"/>
</dbReference>
<feature type="domain" description="PAC" evidence="9">
    <location>
        <begin position="516"/>
        <end position="572"/>
    </location>
</feature>
<dbReference type="InterPro" id="IPR036890">
    <property type="entry name" value="HATPase_C_sf"/>
</dbReference>
<dbReference type="InterPro" id="IPR036097">
    <property type="entry name" value="HisK_dim/P_sf"/>
</dbReference>
<dbReference type="SUPFAM" id="SSF55785">
    <property type="entry name" value="PYP-like sensor domain (PAS domain)"/>
    <property type="match status" value="1"/>
</dbReference>
<dbReference type="InterPro" id="IPR004358">
    <property type="entry name" value="Sig_transdc_His_kin-like_C"/>
</dbReference>
<dbReference type="InterPro" id="IPR001789">
    <property type="entry name" value="Sig_transdc_resp-reg_receiver"/>
</dbReference>
<dbReference type="RefSeq" id="WP_155322852.1">
    <property type="nucleotide sequence ID" value="NZ_AP021876.1"/>
</dbReference>
<evidence type="ECO:0000259" key="7">
    <source>
        <dbReference type="PROSITE" id="PS50110"/>
    </source>
</evidence>
<protein>
    <recommendedName>
        <fullName evidence="2">histidine kinase</fullName>
        <ecNumber evidence="2">2.7.13.3</ecNumber>
    </recommendedName>
</protein>
<dbReference type="KEGG" id="dov:DSCO28_29390"/>
<dbReference type="InterPro" id="IPR011006">
    <property type="entry name" value="CheY-like_superfamily"/>
</dbReference>
<proteinExistence type="predicted"/>
<evidence type="ECO:0000256" key="2">
    <source>
        <dbReference type="ARBA" id="ARBA00012438"/>
    </source>
</evidence>
<dbReference type="InterPro" id="IPR000700">
    <property type="entry name" value="PAS-assoc_C"/>
</dbReference>
<name>A0A5K7ZRP8_9BACT</name>
<dbReference type="InterPro" id="IPR003594">
    <property type="entry name" value="HATPase_dom"/>
</dbReference>
<dbReference type="EC" id="2.7.13.3" evidence="2"/>
<dbReference type="Gene3D" id="3.30.450.20">
    <property type="entry name" value="PAS domain"/>
    <property type="match status" value="1"/>
</dbReference>
<evidence type="ECO:0000259" key="9">
    <source>
        <dbReference type="PROSITE" id="PS50113"/>
    </source>
</evidence>
<dbReference type="Pfam" id="PF02518">
    <property type="entry name" value="HATPase_c"/>
    <property type="match status" value="1"/>
</dbReference>
<dbReference type="EMBL" id="AP021876">
    <property type="protein sequence ID" value="BBO82373.1"/>
    <property type="molecule type" value="Genomic_DNA"/>
</dbReference>
<dbReference type="InterPro" id="IPR029016">
    <property type="entry name" value="GAF-like_dom_sf"/>
</dbReference>
<dbReference type="SUPFAM" id="SSF47384">
    <property type="entry name" value="Homodimeric domain of signal transducing histidine kinase"/>
    <property type="match status" value="1"/>
</dbReference>
<feature type="domain" description="PAS" evidence="8">
    <location>
        <begin position="448"/>
        <end position="519"/>
    </location>
</feature>
<evidence type="ECO:0000256" key="5">
    <source>
        <dbReference type="SAM" id="Coils"/>
    </source>
</evidence>